<name>A0ABQ9UFT8_SAGOE</name>
<evidence type="ECO:0000256" key="1">
    <source>
        <dbReference type="SAM" id="MobiDB-lite"/>
    </source>
</evidence>
<dbReference type="PANTHER" id="PTHR16322:SF0">
    <property type="entry name" value="PHOSPHOPROTEIN ASSOCIATED WITH GLYCOSPHINGOLIPID-ENRICHED MICRODOMAINS 1"/>
    <property type="match status" value="1"/>
</dbReference>
<protein>
    <submittedName>
        <fullName evidence="2">Phosphoprotein associated with glycosphingolipid-enriched microdomains 1</fullName>
    </submittedName>
</protein>
<sequence length="117" mass="12808">MYSSVNKPGQLVNKLGQSLTVPESTYTSIQGAPQRSPSSCNDLYATVKDFEKTSNSTLPPAGRPGEEPEPDYEAIQTLNREEEKATLGTNGHHGLVPKENDYESISDLQQGRDVTRL</sequence>
<keyword evidence="3" id="KW-1185">Reference proteome</keyword>
<dbReference type="Pfam" id="PF15347">
    <property type="entry name" value="PAG"/>
    <property type="match status" value="1"/>
</dbReference>
<reference evidence="2 3" key="1">
    <citation type="submission" date="2023-05" db="EMBL/GenBank/DDBJ databases">
        <title>B98-5 Cell Line De Novo Hybrid Assembly: An Optical Mapping Approach.</title>
        <authorList>
            <person name="Kananen K."/>
            <person name="Auerbach J.A."/>
            <person name="Kautto E."/>
            <person name="Blachly J.S."/>
        </authorList>
    </citation>
    <scope>NUCLEOTIDE SEQUENCE [LARGE SCALE GENOMIC DNA]</scope>
    <source>
        <strain evidence="2">B95-8</strain>
        <tissue evidence="2">Cell line</tissue>
    </source>
</reference>
<dbReference type="PANTHER" id="PTHR16322">
    <property type="entry name" value="PHOSPHOPROTEIN ASSOCIATED WITH GLYCOSPHINGOLIPID-ENRICHED MICRODOMAINS 1"/>
    <property type="match status" value="1"/>
</dbReference>
<comment type="caution">
    <text evidence="2">The sequence shown here is derived from an EMBL/GenBank/DDBJ whole genome shotgun (WGS) entry which is preliminary data.</text>
</comment>
<proteinExistence type="predicted"/>
<dbReference type="Proteomes" id="UP001266305">
    <property type="component" value="Unassembled WGS sequence"/>
</dbReference>
<feature type="region of interest" description="Disordered" evidence="1">
    <location>
        <begin position="51"/>
        <end position="117"/>
    </location>
</feature>
<accession>A0ABQ9UFT8</accession>
<gene>
    <name evidence="2" type="primary">PAG1</name>
    <name evidence="2" type="ORF">P7K49_027011</name>
</gene>
<organism evidence="2 3">
    <name type="scientific">Saguinus oedipus</name>
    <name type="common">Cotton-top tamarin</name>
    <name type="synonym">Oedipomidas oedipus</name>
    <dbReference type="NCBI Taxonomy" id="9490"/>
    <lineage>
        <taxon>Eukaryota</taxon>
        <taxon>Metazoa</taxon>
        <taxon>Chordata</taxon>
        <taxon>Craniata</taxon>
        <taxon>Vertebrata</taxon>
        <taxon>Euteleostomi</taxon>
        <taxon>Mammalia</taxon>
        <taxon>Eutheria</taxon>
        <taxon>Euarchontoglires</taxon>
        <taxon>Primates</taxon>
        <taxon>Haplorrhini</taxon>
        <taxon>Platyrrhini</taxon>
        <taxon>Cebidae</taxon>
        <taxon>Callitrichinae</taxon>
        <taxon>Saguinus</taxon>
    </lineage>
</organism>
<dbReference type="EMBL" id="JASSZA010000013">
    <property type="protein sequence ID" value="KAK2095595.1"/>
    <property type="molecule type" value="Genomic_DNA"/>
</dbReference>
<evidence type="ECO:0000313" key="3">
    <source>
        <dbReference type="Proteomes" id="UP001266305"/>
    </source>
</evidence>
<evidence type="ECO:0000313" key="2">
    <source>
        <dbReference type="EMBL" id="KAK2095595.1"/>
    </source>
</evidence>
<dbReference type="InterPro" id="IPR032748">
    <property type="entry name" value="PAG"/>
</dbReference>